<evidence type="ECO:0000256" key="3">
    <source>
        <dbReference type="ARBA" id="ARBA00022691"/>
    </source>
</evidence>
<gene>
    <name evidence="7" type="ORF">BUALT_Bualt01G0152700</name>
</gene>
<dbReference type="PANTHER" id="PTHR11006:SF89">
    <property type="entry name" value="PROTEIN ARGININE N-METHYLTRANSFERASE 3-RELATED"/>
    <property type="match status" value="1"/>
</dbReference>
<comment type="caution">
    <text evidence="7">The sequence shown here is derived from an EMBL/GenBank/DDBJ whole genome shotgun (WGS) entry which is preliminary data.</text>
</comment>
<dbReference type="InterPro" id="IPR025799">
    <property type="entry name" value="Arg_MeTrfase"/>
</dbReference>
<dbReference type="SUPFAM" id="SSF53335">
    <property type="entry name" value="S-adenosyl-L-methionine-dependent methyltransferases"/>
    <property type="match status" value="1"/>
</dbReference>
<dbReference type="AlphaFoldDB" id="A0AAV6YBH0"/>
<dbReference type="GO" id="GO:0032259">
    <property type="term" value="P:methylation"/>
    <property type="evidence" value="ECO:0007669"/>
    <property type="project" value="UniProtKB-KW"/>
</dbReference>
<dbReference type="Pfam" id="PF22528">
    <property type="entry name" value="PRMT_C"/>
    <property type="match status" value="1"/>
</dbReference>
<keyword evidence="1 4" id="KW-0489">Methyltransferase</keyword>
<keyword evidence="2 4" id="KW-0808">Transferase</keyword>
<accession>A0AAV6YBH0</accession>
<evidence type="ECO:0000256" key="1">
    <source>
        <dbReference type="ARBA" id="ARBA00022603"/>
    </source>
</evidence>
<dbReference type="Pfam" id="PF13649">
    <property type="entry name" value="Methyltransf_25"/>
    <property type="match status" value="1"/>
</dbReference>
<name>A0AAV6YBH0_9LAMI</name>
<dbReference type="InterPro" id="IPR041698">
    <property type="entry name" value="Methyltransf_25"/>
</dbReference>
<evidence type="ECO:0000259" key="6">
    <source>
        <dbReference type="Pfam" id="PF22528"/>
    </source>
</evidence>
<dbReference type="Proteomes" id="UP000826271">
    <property type="component" value="Unassembled WGS sequence"/>
</dbReference>
<sequence>MHDPRIPHLNALKRILRYLQGTLSHCSHLRPSSFSGLIAYSDADWAGCPDTRRSTSGYCVFLGFTCTPRLLLECCVDGRFYLLKVLTLLHMIWYSSVKWLKFTKNKNANSKRRGDGEEVVVAKVGANLRCGDGRRWSEMGEGVWRGEGGLQYFVTIYSLTYSLDFYKCFKLINYDIDSNEIATHLSQFEHININEEGSSNGDAPELMSPCVNEGKEVEFTSDKGTNTGNPLEKLVMNGFNNIADVIPPSRNTESEKYTVFSTKIAANEIKNINKNYFGSYSSFGIHRDMISDKVRTDAYRQAILENPLLLRGAVVMDVGCGTGILSLFAAQAGAARVIAVEASDKMAEVATQIAKENGLLQNRIPGEGGQRDGVIDVVHGMVEELRNTDYIQPHSVDVLISEWMGYCLLYESMLSSVLFARDRWLKPGGAIFPDTATMFVAGFGRGGTSIPFWENVYGFNMSCIGREVVEDAARIPIVDVIDSCNIITTTEVLQSFDLATMQRNEMDFTATVELEPKLDTPSGHSTCSKLEATWCYGIVLWFDTGFTKRFCREKPVNLSTSPYDPSTHWSQTILTFREPIAISSKLKGIGHDAMIGLGGCACVQVHIRSIHGSMEARVKHLSYPISKSPIAIGKFHPKRHWTLNFSTF</sequence>
<dbReference type="Gene3D" id="2.70.160.11">
    <property type="entry name" value="Hnrnp arginine n-methyltransferase1"/>
    <property type="match status" value="1"/>
</dbReference>
<proteinExistence type="predicted"/>
<dbReference type="EMBL" id="WHWC01000001">
    <property type="protein sequence ID" value="KAG8391100.1"/>
    <property type="molecule type" value="Genomic_DNA"/>
</dbReference>
<dbReference type="PANTHER" id="PTHR11006">
    <property type="entry name" value="PROTEIN ARGININE N-METHYLTRANSFERASE"/>
    <property type="match status" value="1"/>
</dbReference>
<dbReference type="GO" id="GO:0042054">
    <property type="term" value="F:histone methyltransferase activity"/>
    <property type="evidence" value="ECO:0007669"/>
    <property type="project" value="TreeGrafter"/>
</dbReference>
<dbReference type="GO" id="GO:0005634">
    <property type="term" value="C:nucleus"/>
    <property type="evidence" value="ECO:0007669"/>
    <property type="project" value="TreeGrafter"/>
</dbReference>
<organism evidence="7 8">
    <name type="scientific">Buddleja alternifolia</name>
    <dbReference type="NCBI Taxonomy" id="168488"/>
    <lineage>
        <taxon>Eukaryota</taxon>
        <taxon>Viridiplantae</taxon>
        <taxon>Streptophyta</taxon>
        <taxon>Embryophyta</taxon>
        <taxon>Tracheophyta</taxon>
        <taxon>Spermatophyta</taxon>
        <taxon>Magnoliopsida</taxon>
        <taxon>eudicotyledons</taxon>
        <taxon>Gunneridae</taxon>
        <taxon>Pentapetalae</taxon>
        <taxon>asterids</taxon>
        <taxon>lamiids</taxon>
        <taxon>Lamiales</taxon>
        <taxon>Scrophulariaceae</taxon>
        <taxon>Buddlejeae</taxon>
        <taxon>Buddleja</taxon>
    </lineage>
</organism>
<keyword evidence="8" id="KW-1185">Reference proteome</keyword>
<evidence type="ECO:0000256" key="2">
    <source>
        <dbReference type="ARBA" id="ARBA00022679"/>
    </source>
</evidence>
<dbReference type="InterPro" id="IPR029063">
    <property type="entry name" value="SAM-dependent_MTases_sf"/>
</dbReference>
<dbReference type="InterPro" id="IPR055135">
    <property type="entry name" value="PRMT_dom"/>
</dbReference>
<evidence type="ECO:0000256" key="4">
    <source>
        <dbReference type="PROSITE-ProRule" id="PRU01015"/>
    </source>
</evidence>
<dbReference type="GO" id="GO:0016274">
    <property type="term" value="F:protein-arginine N-methyltransferase activity"/>
    <property type="evidence" value="ECO:0007669"/>
    <property type="project" value="InterPro"/>
</dbReference>
<dbReference type="PROSITE" id="PS51678">
    <property type="entry name" value="SAM_MT_PRMT"/>
    <property type="match status" value="1"/>
</dbReference>
<dbReference type="FunFam" id="3.40.50.150:FF:000016">
    <property type="entry name" value="Protein arginine N-methyltransferase 6"/>
    <property type="match status" value="1"/>
</dbReference>
<feature type="domain" description="Protein arginine N-methyltransferase" evidence="6">
    <location>
        <begin position="434"/>
        <end position="583"/>
    </location>
</feature>
<reference evidence="7" key="1">
    <citation type="submission" date="2019-10" db="EMBL/GenBank/DDBJ databases">
        <authorList>
            <person name="Zhang R."/>
            <person name="Pan Y."/>
            <person name="Wang J."/>
            <person name="Ma R."/>
            <person name="Yu S."/>
        </authorList>
    </citation>
    <scope>NUCLEOTIDE SEQUENCE</scope>
    <source>
        <strain evidence="7">LA-IB0</strain>
        <tissue evidence="7">Leaf</tissue>
    </source>
</reference>
<evidence type="ECO:0000313" key="7">
    <source>
        <dbReference type="EMBL" id="KAG8391100.1"/>
    </source>
</evidence>
<keyword evidence="3 4" id="KW-0949">S-adenosyl-L-methionine</keyword>
<feature type="domain" description="Methyltransferase" evidence="5">
    <location>
        <begin position="315"/>
        <end position="429"/>
    </location>
</feature>
<dbReference type="CDD" id="cd02440">
    <property type="entry name" value="AdoMet_MTases"/>
    <property type="match status" value="1"/>
</dbReference>
<evidence type="ECO:0000259" key="5">
    <source>
        <dbReference type="Pfam" id="PF13649"/>
    </source>
</evidence>
<evidence type="ECO:0000313" key="8">
    <source>
        <dbReference type="Proteomes" id="UP000826271"/>
    </source>
</evidence>
<dbReference type="Gene3D" id="3.40.50.150">
    <property type="entry name" value="Vaccinia Virus protein VP39"/>
    <property type="match status" value="1"/>
</dbReference>
<protein>
    <submittedName>
        <fullName evidence="7">Uncharacterized protein</fullName>
    </submittedName>
</protein>